<proteinExistence type="predicted"/>
<dbReference type="Proteomes" id="UP000698800">
    <property type="component" value="Unassembled WGS sequence"/>
</dbReference>
<comment type="caution">
    <text evidence="1">The sequence shown here is derived from an EMBL/GenBank/DDBJ whole genome shotgun (WGS) entry which is preliminary data.</text>
</comment>
<protein>
    <recommendedName>
        <fullName evidence="3">Nucleotidyltransferase family protein</fullName>
    </recommendedName>
</protein>
<reference evidence="1" key="1">
    <citation type="submission" date="2021-03" db="EMBL/GenBank/DDBJ databases">
        <title>Comparative genomics and phylogenomic investigation of the class Geoglossomycetes provide insights into ecological specialization and systematics.</title>
        <authorList>
            <person name="Melie T."/>
            <person name="Pirro S."/>
            <person name="Miller A.N."/>
            <person name="Quandt A."/>
        </authorList>
    </citation>
    <scope>NUCLEOTIDE SEQUENCE</scope>
    <source>
        <strain evidence="1">GBOQ0MN5Z8</strain>
    </source>
</reference>
<name>A0A9P8L0Z4_9PEZI</name>
<dbReference type="SUPFAM" id="SSF81301">
    <property type="entry name" value="Nucleotidyltransferase"/>
    <property type="match status" value="1"/>
</dbReference>
<gene>
    <name evidence="1" type="ORF">FGG08_003087</name>
</gene>
<evidence type="ECO:0000313" key="1">
    <source>
        <dbReference type="EMBL" id="KAH0542491.1"/>
    </source>
</evidence>
<dbReference type="OrthoDB" id="3259529at2759"/>
<organism evidence="1 2">
    <name type="scientific">Glutinoglossum americanum</name>
    <dbReference type="NCBI Taxonomy" id="1670608"/>
    <lineage>
        <taxon>Eukaryota</taxon>
        <taxon>Fungi</taxon>
        <taxon>Dikarya</taxon>
        <taxon>Ascomycota</taxon>
        <taxon>Pezizomycotina</taxon>
        <taxon>Geoglossomycetes</taxon>
        <taxon>Geoglossales</taxon>
        <taxon>Geoglossaceae</taxon>
        <taxon>Glutinoglossum</taxon>
    </lineage>
</organism>
<keyword evidence="2" id="KW-1185">Reference proteome</keyword>
<dbReference type="AlphaFoldDB" id="A0A9P8L0Z4"/>
<evidence type="ECO:0008006" key="3">
    <source>
        <dbReference type="Google" id="ProtNLM"/>
    </source>
</evidence>
<accession>A0A9P8L0Z4</accession>
<evidence type="ECO:0000313" key="2">
    <source>
        <dbReference type="Proteomes" id="UP000698800"/>
    </source>
</evidence>
<dbReference type="EMBL" id="JAGHQL010000052">
    <property type="protein sequence ID" value="KAH0542491.1"/>
    <property type="molecule type" value="Genomic_DNA"/>
</dbReference>
<sequence length="216" mass="23212">MRQERLNDAAITLSRVLTENNVKHGLFGGCATTALGGPSEAKDIDCLVAGDMQRMLDLLGKDGFRAIPQAGENYVAFSWNDASGGQEKLVPAGAMQSVIPKVIRVRGERLGEGPTSLLDEVYLFKGKLRAAAVRAKASDAADITYLVSTLPDKLRTNANRFDLYYVGLALKRYPHLLPVIQGIGIDVGAAEGRVKGISLETLPPPQPGDIQKNLLE</sequence>
<dbReference type="InterPro" id="IPR043519">
    <property type="entry name" value="NT_sf"/>
</dbReference>